<evidence type="ECO:0000256" key="1">
    <source>
        <dbReference type="ARBA" id="ARBA00004328"/>
    </source>
</evidence>
<dbReference type="AlphaFoldDB" id="A0A369UZQ3"/>
<evidence type="ECO:0000313" key="3">
    <source>
        <dbReference type="EMBL" id="RDD85957.1"/>
    </source>
</evidence>
<dbReference type="RefSeq" id="WP_114531390.1">
    <property type="nucleotide sequence ID" value="NZ_QQBH01000021.1"/>
</dbReference>
<gene>
    <name evidence="3" type="ORF">DVZ84_26860</name>
</gene>
<organism evidence="3 4">
    <name type="scientific">Streptomyces parvulus</name>
    <dbReference type="NCBI Taxonomy" id="146923"/>
    <lineage>
        <taxon>Bacteria</taxon>
        <taxon>Bacillati</taxon>
        <taxon>Actinomycetota</taxon>
        <taxon>Actinomycetes</taxon>
        <taxon>Kitasatosporales</taxon>
        <taxon>Streptomycetaceae</taxon>
        <taxon>Streptomyces</taxon>
    </lineage>
</organism>
<dbReference type="NCBIfam" id="TIGR01554">
    <property type="entry name" value="major_cap_HK97"/>
    <property type="match status" value="1"/>
</dbReference>
<proteinExistence type="predicted"/>
<dbReference type="SUPFAM" id="SSF56563">
    <property type="entry name" value="Major capsid protein gp5"/>
    <property type="match status" value="1"/>
</dbReference>
<sequence length="299" mass="31013">MARVNADAWVPEEYGSEVLNRVLQSSAIEAVARHYAMGSNITEVPRAGAAATTVVAKGGAYVDDNPTLDNVELKAVKFTNALVVAEEDLEDANVDIIASHQLEVATAYATHLDVACLGTTATANLGTVPFTSVYKATGSGQKIGVTAATYTALSDTLALVEGGAFWNDADTVVIAHPKFKSVLRGIVDSNGRPIFVEGLAGTPSTLFGYQVNFSFGAITSATASSAPGGAGGAAGVAGNPLLVAGNRQHLILGDRTPMEYRLVEEAGARTDEPLLKMRTRKAFAVGQPSAFGILELTKS</sequence>
<dbReference type="Pfam" id="PF05065">
    <property type="entry name" value="Phage_capsid"/>
    <property type="match status" value="1"/>
</dbReference>
<dbReference type="InterPro" id="IPR024455">
    <property type="entry name" value="Phage_capsid"/>
</dbReference>
<accession>A0A369UZQ3</accession>
<dbReference type="OrthoDB" id="3687307at2"/>
<name>A0A369UZQ3_9ACTN</name>
<comment type="caution">
    <text evidence="3">The sequence shown here is derived from an EMBL/GenBank/DDBJ whole genome shotgun (WGS) entry which is preliminary data.</text>
</comment>
<dbReference type="Proteomes" id="UP000253742">
    <property type="component" value="Unassembled WGS sequence"/>
</dbReference>
<comment type="subcellular location">
    <subcellularLocation>
        <location evidence="1">Virion</location>
    </subcellularLocation>
</comment>
<dbReference type="InterPro" id="IPR054612">
    <property type="entry name" value="Phage_capsid-like_C"/>
</dbReference>
<evidence type="ECO:0000313" key="4">
    <source>
        <dbReference type="Proteomes" id="UP000253742"/>
    </source>
</evidence>
<dbReference type="EMBL" id="QQBH01000021">
    <property type="protein sequence ID" value="RDD85957.1"/>
    <property type="molecule type" value="Genomic_DNA"/>
</dbReference>
<feature type="domain" description="Phage capsid-like C-terminal" evidence="2">
    <location>
        <begin position="10"/>
        <end position="294"/>
    </location>
</feature>
<protein>
    <submittedName>
        <fullName evidence="3">Phage major capsid protein</fullName>
    </submittedName>
</protein>
<evidence type="ECO:0000259" key="2">
    <source>
        <dbReference type="Pfam" id="PF05065"/>
    </source>
</evidence>
<reference evidence="3 4" key="1">
    <citation type="submission" date="2018-07" db="EMBL/GenBank/DDBJ databases">
        <title>Genome guided investigation of antibiotics producing actinomycetales strain isolated from a Macau mangrove ecosystem.</title>
        <authorList>
            <person name="Hu D."/>
        </authorList>
    </citation>
    <scope>NUCLEOTIDE SEQUENCE [LARGE SCALE GENOMIC DNA]</scope>
    <source>
        <strain evidence="3 4">2297</strain>
    </source>
</reference>